<comment type="caution">
    <text evidence="1">The sequence shown here is derived from an EMBL/GenBank/DDBJ whole genome shotgun (WGS) entry which is preliminary data.</text>
</comment>
<evidence type="ECO:0000313" key="2">
    <source>
        <dbReference type="Proteomes" id="UP000287651"/>
    </source>
</evidence>
<dbReference type="AlphaFoldDB" id="A0A427A8S3"/>
<dbReference type="Proteomes" id="UP000287651">
    <property type="component" value="Unassembled WGS sequence"/>
</dbReference>
<name>A0A427A8S3_ENSVE</name>
<protein>
    <submittedName>
        <fullName evidence="1">Uncharacterized protein</fullName>
    </submittedName>
</protein>
<proteinExistence type="predicted"/>
<gene>
    <name evidence="1" type="ORF">B296_00001531</name>
</gene>
<organism evidence="1 2">
    <name type="scientific">Ensete ventricosum</name>
    <name type="common">Abyssinian banana</name>
    <name type="synonym">Musa ensete</name>
    <dbReference type="NCBI Taxonomy" id="4639"/>
    <lineage>
        <taxon>Eukaryota</taxon>
        <taxon>Viridiplantae</taxon>
        <taxon>Streptophyta</taxon>
        <taxon>Embryophyta</taxon>
        <taxon>Tracheophyta</taxon>
        <taxon>Spermatophyta</taxon>
        <taxon>Magnoliopsida</taxon>
        <taxon>Liliopsida</taxon>
        <taxon>Zingiberales</taxon>
        <taxon>Musaceae</taxon>
        <taxon>Ensete</taxon>
    </lineage>
</organism>
<accession>A0A427A8S3</accession>
<evidence type="ECO:0000313" key="1">
    <source>
        <dbReference type="EMBL" id="RRT72623.1"/>
    </source>
</evidence>
<sequence>MSIAAPSSSYCSRTLATTDATCSHEVTTQSQPTLLLPSSSSTIAATLSCPPLGDFNPVFPTLLPFTTSNLKIVATLFRLDKLFLKCHIQLNQLWVLMQCSLISGYFHDFTGEQIMMLKVFPNDDLRSTTHD</sequence>
<dbReference type="EMBL" id="AMZH03003347">
    <property type="protein sequence ID" value="RRT72623.1"/>
    <property type="molecule type" value="Genomic_DNA"/>
</dbReference>
<reference evidence="1 2" key="1">
    <citation type="journal article" date="2014" name="Agronomy (Basel)">
        <title>A Draft Genome Sequence for Ensete ventricosum, the Drought-Tolerant Tree Against Hunger.</title>
        <authorList>
            <person name="Harrison J."/>
            <person name="Moore K.A."/>
            <person name="Paszkiewicz K."/>
            <person name="Jones T."/>
            <person name="Grant M."/>
            <person name="Ambacheew D."/>
            <person name="Muzemil S."/>
            <person name="Studholme D.J."/>
        </authorList>
    </citation>
    <scope>NUCLEOTIDE SEQUENCE [LARGE SCALE GENOMIC DNA]</scope>
</reference>